<evidence type="ECO:0000256" key="4">
    <source>
        <dbReference type="ARBA" id="ARBA00023118"/>
    </source>
</evidence>
<keyword evidence="7" id="KW-1185">Reference proteome</keyword>
<reference evidence="6 7" key="1">
    <citation type="submission" date="2017-09" db="EMBL/GenBank/DDBJ databases">
        <title>Arcobacter canalis sp. nov., a new species isolated from a water canal contaminated with urban sewage.</title>
        <authorList>
            <person name="Perez-Cataluna A."/>
            <person name="Salas-Masso N."/>
            <person name="Figueras M.J."/>
        </authorList>
    </citation>
    <scope>NUCLEOTIDE SEQUENCE [LARGE SCALE GENOMIC DNA]</scope>
    <source>
        <strain evidence="6 7">F98-3</strain>
    </source>
</reference>
<accession>A0A2G1DJ73</accession>
<evidence type="ECO:0000256" key="1">
    <source>
        <dbReference type="ARBA" id="ARBA00005772"/>
    </source>
</evidence>
<dbReference type="Proteomes" id="UP000262712">
    <property type="component" value="Chromosome"/>
</dbReference>
<proteinExistence type="inferred from homology"/>
<reference evidence="5 8" key="2">
    <citation type="submission" date="2018-08" db="EMBL/GenBank/DDBJ databases">
        <title>Complete genome of the Arcobacter molluscorum type strain LMG 25693.</title>
        <authorList>
            <person name="Miller W.G."/>
            <person name="Yee E."/>
            <person name="Bono J.L."/>
        </authorList>
    </citation>
    <scope>NUCLEOTIDE SEQUENCE [LARGE SCALE GENOMIC DNA]</scope>
    <source>
        <strain evidence="5 8">CECT 7696</strain>
    </source>
</reference>
<evidence type="ECO:0000256" key="3">
    <source>
        <dbReference type="ARBA" id="ARBA00022884"/>
    </source>
</evidence>
<sequence length="300" mass="34841">MKLLSFEITPLSDFGSFPKGDMLFSQMLAQSFWQRENTFANYLEEEPKLIVSDMMPLGYFYKPTLPFSYFDKLSKKERKKSLDRKDFKKKAFIKCDYLESGELYKCEEINFYRKITQGKNSINRLTFTTSEGDFAPYKEEQISFSSKLWIFLLVDESIESKAIELLKSVGKFGFGKNSSTGKGQFEIKQINNPFNLKSSDYFMSISPMILNQDENIKSCFYEPFTKFGKFHMANESKNTFKKPLLLAKSSAVLEQVKKVDTFYYGSSIDNSSVQDKKSFVQGFSVKIPINIKEKQWLNTK</sequence>
<dbReference type="GO" id="GO:0003723">
    <property type="term" value="F:RNA binding"/>
    <property type="evidence" value="ECO:0007669"/>
    <property type="project" value="UniProtKB-KW"/>
</dbReference>
<dbReference type="EMBL" id="NXFY01000005">
    <property type="protein sequence ID" value="PHO18521.1"/>
    <property type="molecule type" value="Genomic_DNA"/>
</dbReference>
<keyword evidence="4" id="KW-0051">Antiviral defense</keyword>
<evidence type="ECO:0000313" key="6">
    <source>
        <dbReference type="EMBL" id="PHO18521.1"/>
    </source>
</evidence>
<dbReference type="NCBIfam" id="TIGR01903">
    <property type="entry name" value="cas5_csm4"/>
    <property type="match status" value="1"/>
</dbReference>
<dbReference type="KEGG" id="amol:AMOL_0685"/>
<evidence type="ECO:0000256" key="2">
    <source>
        <dbReference type="ARBA" id="ARBA00016109"/>
    </source>
</evidence>
<dbReference type="AlphaFoldDB" id="A0A2G1DJ73"/>
<evidence type="ECO:0000313" key="7">
    <source>
        <dbReference type="Proteomes" id="UP000221222"/>
    </source>
</evidence>
<evidence type="ECO:0000313" key="8">
    <source>
        <dbReference type="Proteomes" id="UP000262712"/>
    </source>
</evidence>
<protein>
    <recommendedName>
        <fullName evidence="2">CRISPR system Cms protein Csm4</fullName>
    </recommendedName>
</protein>
<organism evidence="6 7">
    <name type="scientific">Malaciobacter molluscorum LMG 25693</name>
    <dbReference type="NCBI Taxonomy" id="870501"/>
    <lineage>
        <taxon>Bacteria</taxon>
        <taxon>Pseudomonadati</taxon>
        <taxon>Campylobacterota</taxon>
        <taxon>Epsilonproteobacteria</taxon>
        <taxon>Campylobacterales</taxon>
        <taxon>Arcobacteraceae</taxon>
        <taxon>Malaciobacter</taxon>
    </lineage>
</organism>
<dbReference type="RefSeq" id="WP_099341872.1">
    <property type="nucleotide sequence ID" value="NZ_CP032098.1"/>
</dbReference>
<keyword evidence="3" id="KW-0694">RNA-binding</keyword>
<dbReference type="Proteomes" id="UP000221222">
    <property type="component" value="Unassembled WGS sequence"/>
</dbReference>
<gene>
    <name evidence="5" type="primary">csm4</name>
    <name evidence="5" type="ORF">AMOL_0685</name>
    <name evidence="6" type="ORF">CPU12_04375</name>
</gene>
<evidence type="ECO:0000313" key="5">
    <source>
        <dbReference type="EMBL" id="AXX91683.1"/>
    </source>
</evidence>
<dbReference type="EMBL" id="CP032098">
    <property type="protein sequence ID" value="AXX91683.1"/>
    <property type="molecule type" value="Genomic_DNA"/>
</dbReference>
<comment type="similarity">
    <text evidence="1">Belongs to the CRISPR-associated Csm4 family.</text>
</comment>
<name>A0A2G1DJ73_9BACT</name>
<dbReference type="GO" id="GO:0051607">
    <property type="term" value="P:defense response to virus"/>
    <property type="evidence" value="ECO:0007669"/>
    <property type="project" value="UniProtKB-KW"/>
</dbReference>
<dbReference type="InterPro" id="IPR005510">
    <property type="entry name" value="Csm4"/>
</dbReference>